<name>A0A1V9FTH1_9BACT</name>
<dbReference type="SMART" id="SM00889">
    <property type="entry name" value="EFG_IV"/>
    <property type="match status" value="1"/>
</dbReference>
<dbReference type="Proteomes" id="UP000192276">
    <property type="component" value="Unassembled WGS sequence"/>
</dbReference>
<dbReference type="CDD" id="cd03713">
    <property type="entry name" value="EFG_mtEFG_C"/>
    <property type="match status" value="1"/>
</dbReference>
<evidence type="ECO:0000256" key="7">
    <source>
        <dbReference type="HAMAP-Rule" id="MF_00054"/>
    </source>
</evidence>
<evidence type="ECO:0000313" key="11">
    <source>
        <dbReference type="Proteomes" id="UP000192276"/>
    </source>
</evidence>
<evidence type="ECO:0000259" key="9">
    <source>
        <dbReference type="PROSITE" id="PS51722"/>
    </source>
</evidence>
<dbReference type="PANTHER" id="PTHR43261">
    <property type="entry name" value="TRANSLATION ELONGATION FACTOR G-RELATED"/>
    <property type="match status" value="1"/>
</dbReference>
<dbReference type="Pfam" id="PF00679">
    <property type="entry name" value="EFG_C"/>
    <property type="match status" value="1"/>
</dbReference>
<dbReference type="SUPFAM" id="SSF54980">
    <property type="entry name" value="EF-G C-terminal domain-like"/>
    <property type="match status" value="2"/>
</dbReference>
<dbReference type="Gene3D" id="3.30.70.870">
    <property type="entry name" value="Elongation Factor G (Translational Gtpase), domain 3"/>
    <property type="match status" value="1"/>
</dbReference>
<dbReference type="InterPro" id="IPR027417">
    <property type="entry name" value="P-loop_NTPase"/>
</dbReference>
<dbReference type="InterPro" id="IPR014721">
    <property type="entry name" value="Ribsml_uS5_D2-typ_fold_subgr"/>
</dbReference>
<dbReference type="InterPro" id="IPR035649">
    <property type="entry name" value="EFG_V"/>
</dbReference>
<keyword evidence="5 7" id="KW-0342">GTP-binding</keyword>
<dbReference type="PROSITE" id="PS51722">
    <property type="entry name" value="G_TR_2"/>
    <property type="match status" value="1"/>
</dbReference>
<dbReference type="FunFam" id="2.40.30.10:FF:000006">
    <property type="entry name" value="Elongation factor G"/>
    <property type="match status" value="1"/>
</dbReference>
<keyword evidence="4 7" id="KW-0648">Protein biosynthesis</keyword>
<dbReference type="SUPFAM" id="SSF52540">
    <property type="entry name" value="P-loop containing nucleoside triphosphate hydrolases"/>
    <property type="match status" value="1"/>
</dbReference>
<dbReference type="Pfam" id="PF03764">
    <property type="entry name" value="EFG_IV"/>
    <property type="match status" value="1"/>
</dbReference>
<reference evidence="11" key="1">
    <citation type="submission" date="2016-04" db="EMBL/GenBank/DDBJ databases">
        <authorList>
            <person name="Chen L."/>
            <person name="Zhuang W."/>
            <person name="Wang G."/>
        </authorList>
    </citation>
    <scope>NUCLEOTIDE SEQUENCE [LARGE SCALE GENOMIC DNA]</scope>
    <source>
        <strain evidence="11">208</strain>
    </source>
</reference>
<gene>
    <name evidence="7" type="primary">fusA</name>
    <name evidence="10" type="ORF">A4R26_18830</name>
</gene>
<comment type="subcellular location">
    <subcellularLocation>
        <location evidence="7">Cytoplasm</location>
    </subcellularLocation>
</comment>
<feature type="domain" description="Tr-type G" evidence="9">
    <location>
        <begin position="5"/>
        <end position="284"/>
    </location>
</feature>
<dbReference type="InterPro" id="IPR035647">
    <property type="entry name" value="EFG_III/V"/>
</dbReference>
<dbReference type="InterPro" id="IPR004540">
    <property type="entry name" value="Transl_elong_EFG/EF2"/>
</dbReference>
<sequence length="687" mass="75701">MKRLQQFRNIGIMAHVDAGKTTITERILYYTGFIHRLGNVDDGNTVMDSDPQEEKRGITISSAAITTYWDHSGERYQVNIIDTPGHVDFTAEVERSLRVLDGAVAVFCAKSGVQPQSETVWRQADRYNIPRIVMINKMDRQGAHFMHVVHEIKTQLHANAVPIQLPIGAEDDFCGIIDLITMKALLWNSDDGKRFEVGGIPDHLLPYAEEQRNHLLEELSLTNETLFEQFTSNASAIPAESIYSALREATINMQVVPVVCGAAYKNKGIQPLLDAVVQYLPSPADIADVTGTDPLTGKLKTVSTDVAAPFAGLAFKIITNDYTGKLALVRVYSGVLRQGDTVWNSRTGKKIRVSRLMRIMSDKYETVEQIGAGDIVAMVGMKEVRTGDTLADPGRPVLLESIVFPEPMIGYAIEARSSKETGKLSEALARLLDEDPTLLVETDRETGQTLLKGMGELHLEVVLERLATEYEVEVNKGQPQIAYKEIFTQAIIHREVFKKQNGGSGNFAEIHFELSPREHNSPGLEFVDEVKGGAIPREFIASVQKGFAAAMQCGMLAGYPVQSMRIRLFDGDIHQKDSHAQDFEQVAGMGFKAAALKAAPKLLEPVMQVDITTPGEYTGAVTGDLNRRRGIIRGIEMKANVQCIKAEVPLSCLFGYINTLRSISSGRAAVSLTFHDYQLAPDNVVVV</sequence>
<dbReference type="FunFam" id="3.30.70.240:FF:000001">
    <property type="entry name" value="Elongation factor G"/>
    <property type="match status" value="1"/>
</dbReference>
<dbReference type="SUPFAM" id="SSF50447">
    <property type="entry name" value="Translation proteins"/>
    <property type="match status" value="1"/>
</dbReference>
<comment type="function">
    <text evidence="6 7">Catalyzes the GTP-dependent ribosomal translocation step during translation elongation. During this step, the ribosome changes from the pre-translocational (PRE) to the post-translocational (POST) state as the newly formed A-site-bound peptidyl-tRNA and P-site-bound deacylated tRNA move to the P and E sites, respectively. Catalyzes the coordinated movement of the two tRNA molecules, the mRNA and conformational changes in the ribosome.</text>
</comment>
<dbReference type="Gene3D" id="3.40.50.300">
    <property type="entry name" value="P-loop containing nucleotide triphosphate hydrolases"/>
    <property type="match status" value="1"/>
</dbReference>
<dbReference type="SUPFAM" id="SSF54211">
    <property type="entry name" value="Ribosomal protein S5 domain 2-like"/>
    <property type="match status" value="1"/>
</dbReference>
<feature type="binding site" evidence="7">
    <location>
        <begin position="82"/>
        <end position="86"/>
    </location>
    <ligand>
        <name>GTP</name>
        <dbReference type="ChEBI" id="CHEBI:37565"/>
    </ligand>
</feature>
<organism evidence="10 11">
    <name type="scientific">Niastella populi</name>
    <dbReference type="NCBI Taxonomy" id="550983"/>
    <lineage>
        <taxon>Bacteria</taxon>
        <taxon>Pseudomonadati</taxon>
        <taxon>Bacteroidota</taxon>
        <taxon>Chitinophagia</taxon>
        <taxon>Chitinophagales</taxon>
        <taxon>Chitinophagaceae</taxon>
        <taxon>Niastella</taxon>
    </lineage>
</organism>
<dbReference type="GO" id="GO:0005737">
    <property type="term" value="C:cytoplasm"/>
    <property type="evidence" value="ECO:0007669"/>
    <property type="project" value="UniProtKB-SubCell"/>
</dbReference>
<dbReference type="InterPro" id="IPR000640">
    <property type="entry name" value="EFG_V-like"/>
</dbReference>
<dbReference type="GO" id="GO:0005525">
    <property type="term" value="F:GTP binding"/>
    <property type="evidence" value="ECO:0007669"/>
    <property type="project" value="UniProtKB-UniRule"/>
</dbReference>
<dbReference type="CDD" id="cd01886">
    <property type="entry name" value="EF-G"/>
    <property type="match status" value="1"/>
</dbReference>
<dbReference type="InterPro" id="IPR053905">
    <property type="entry name" value="EF-G-like_DII"/>
</dbReference>
<dbReference type="FunFam" id="3.40.50.300:FF:000029">
    <property type="entry name" value="Elongation factor G"/>
    <property type="match status" value="1"/>
</dbReference>
<accession>A0A1V9FTH1</accession>
<dbReference type="InterPro" id="IPR000795">
    <property type="entry name" value="T_Tr_GTP-bd_dom"/>
</dbReference>
<dbReference type="Gene3D" id="2.40.30.10">
    <property type="entry name" value="Translation factors"/>
    <property type="match status" value="1"/>
</dbReference>
<dbReference type="OrthoDB" id="9801591at2"/>
<dbReference type="CDD" id="cd16262">
    <property type="entry name" value="EFG_III"/>
    <property type="match status" value="1"/>
</dbReference>
<evidence type="ECO:0000256" key="1">
    <source>
        <dbReference type="ARBA" id="ARBA00005870"/>
    </source>
</evidence>
<keyword evidence="2 7" id="KW-0547">Nucleotide-binding</keyword>
<comment type="similarity">
    <text evidence="1 7">Belongs to the TRAFAC class translation factor GTPase superfamily. Classic translation factor GTPase family. EF-G/EF-2 subfamily.</text>
</comment>
<dbReference type="GO" id="GO:0032790">
    <property type="term" value="P:ribosome disassembly"/>
    <property type="evidence" value="ECO:0007669"/>
    <property type="project" value="TreeGrafter"/>
</dbReference>
<dbReference type="FunFam" id="3.30.70.870:FF:000001">
    <property type="entry name" value="Elongation factor G"/>
    <property type="match status" value="1"/>
</dbReference>
<keyword evidence="3 7" id="KW-0251">Elongation factor</keyword>
<dbReference type="AlphaFoldDB" id="A0A1V9FTH1"/>
<dbReference type="InterPro" id="IPR005517">
    <property type="entry name" value="Transl_elong_EFG/EF2_IV"/>
</dbReference>
<dbReference type="GO" id="GO:0003924">
    <property type="term" value="F:GTPase activity"/>
    <property type="evidence" value="ECO:0007669"/>
    <property type="project" value="InterPro"/>
</dbReference>
<evidence type="ECO:0000256" key="3">
    <source>
        <dbReference type="ARBA" id="ARBA00022768"/>
    </source>
</evidence>
<evidence type="ECO:0000313" key="10">
    <source>
        <dbReference type="EMBL" id="OQP61618.1"/>
    </source>
</evidence>
<protein>
    <recommendedName>
        <fullName evidence="7 8">Elongation factor G</fullName>
        <shortName evidence="7">EF-G</shortName>
    </recommendedName>
</protein>
<keyword evidence="11" id="KW-1185">Reference proteome</keyword>
<keyword evidence="7" id="KW-0963">Cytoplasm</keyword>
<evidence type="ECO:0000256" key="4">
    <source>
        <dbReference type="ARBA" id="ARBA00022917"/>
    </source>
</evidence>
<dbReference type="GO" id="GO:0003746">
    <property type="term" value="F:translation elongation factor activity"/>
    <property type="evidence" value="ECO:0007669"/>
    <property type="project" value="UniProtKB-UniRule"/>
</dbReference>
<dbReference type="Pfam" id="PF14492">
    <property type="entry name" value="EFG_III"/>
    <property type="match status" value="1"/>
</dbReference>
<dbReference type="PANTHER" id="PTHR43261:SF1">
    <property type="entry name" value="RIBOSOME-RELEASING FACTOR 2, MITOCHONDRIAL"/>
    <property type="match status" value="1"/>
</dbReference>
<dbReference type="InterPro" id="IPR009022">
    <property type="entry name" value="EFG_III"/>
</dbReference>
<dbReference type="Pfam" id="PF22042">
    <property type="entry name" value="EF-G_D2"/>
    <property type="match status" value="1"/>
</dbReference>
<dbReference type="InterPro" id="IPR041095">
    <property type="entry name" value="EFG_II"/>
</dbReference>
<feature type="binding site" evidence="7">
    <location>
        <begin position="14"/>
        <end position="21"/>
    </location>
    <ligand>
        <name>GTP</name>
        <dbReference type="ChEBI" id="CHEBI:37565"/>
    </ligand>
</feature>
<dbReference type="Pfam" id="PF00009">
    <property type="entry name" value="GTP_EFTU"/>
    <property type="match status" value="1"/>
</dbReference>
<dbReference type="NCBIfam" id="NF009381">
    <property type="entry name" value="PRK12740.1-5"/>
    <property type="match status" value="1"/>
</dbReference>
<dbReference type="STRING" id="550983.A4R26_18830"/>
<dbReference type="NCBIfam" id="TIGR00484">
    <property type="entry name" value="EF-G"/>
    <property type="match status" value="1"/>
</dbReference>
<proteinExistence type="inferred from homology"/>
<dbReference type="Gene3D" id="3.30.230.10">
    <property type="match status" value="1"/>
</dbReference>
<evidence type="ECO:0000256" key="2">
    <source>
        <dbReference type="ARBA" id="ARBA00022741"/>
    </source>
</evidence>
<dbReference type="EMBL" id="LWBP01000134">
    <property type="protein sequence ID" value="OQP61618.1"/>
    <property type="molecule type" value="Genomic_DNA"/>
</dbReference>
<dbReference type="InterPro" id="IPR005225">
    <property type="entry name" value="Small_GTP-bd"/>
</dbReference>
<comment type="caution">
    <text evidence="10">The sequence shown here is derived from an EMBL/GenBank/DDBJ whole genome shotgun (WGS) entry which is preliminary data.</text>
</comment>
<evidence type="ECO:0000256" key="8">
    <source>
        <dbReference type="NCBIfam" id="TIGR00484"/>
    </source>
</evidence>
<dbReference type="NCBIfam" id="TIGR00231">
    <property type="entry name" value="small_GTP"/>
    <property type="match status" value="1"/>
</dbReference>
<dbReference type="CDD" id="cd04088">
    <property type="entry name" value="EFG_mtEFG_II"/>
    <property type="match status" value="1"/>
</dbReference>
<dbReference type="HAMAP" id="MF_00054_B">
    <property type="entry name" value="EF_G_EF_2_B"/>
    <property type="match status" value="1"/>
</dbReference>
<feature type="binding site" evidence="7">
    <location>
        <begin position="136"/>
        <end position="139"/>
    </location>
    <ligand>
        <name>GTP</name>
        <dbReference type="ChEBI" id="CHEBI:37565"/>
    </ligand>
</feature>
<evidence type="ECO:0000256" key="6">
    <source>
        <dbReference type="ARBA" id="ARBA00024731"/>
    </source>
</evidence>
<evidence type="ECO:0000256" key="5">
    <source>
        <dbReference type="ARBA" id="ARBA00023134"/>
    </source>
</evidence>
<dbReference type="InterPro" id="IPR009000">
    <property type="entry name" value="Transl_B-barrel_sf"/>
</dbReference>
<dbReference type="Gene3D" id="3.30.70.240">
    <property type="match status" value="1"/>
</dbReference>
<dbReference type="SMART" id="SM00838">
    <property type="entry name" value="EFG_C"/>
    <property type="match status" value="1"/>
</dbReference>
<dbReference type="PRINTS" id="PR00315">
    <property type="entry name" value="ELONGATNFCT"/>
</dbReference>
<dbReference type="InterPro" id="IPR020568">
    <property type="entry name" value="Ribosomal_Su5_D2-typ_SF"/>
</dbReference>